<organism evidence="2 3">
    <name type="scientific">Rhizobium gallicum</name>
    <dbReference type="NCBI Taxonomy" id="56730"/>
    <lineage>
        <taxon>Bacteria</taxon>
        <taxon>Pseudomonadati</taxon>
        <taxon>Pseudomonadota</taxon>
        <taxon>Alphaproteobacteria</taxon>
        <taxon>Hyphomicrobiales</taxon>
        <taxon>Rhizobiaceae</taxon>
        <taxon>Rhizobium/Agrobacterium group</taxon>
        <taxon>Rhizobium</taxon>
    </lineage>
</organism>
<proteinExistence type="predicted"/>
<feature type="region of interest" description="Disordered" evidence="1">
    <location>
        <begin position="54"/>
        <end position="73"/>
    </location>
</feature>
<protein>
    <submittedName>
        <fullName evidence="2">Uncharacterized protein</fullName>
    </submittedName>
</protein>
<evidence type="ECO:0000313" key="2">
    <source>
        <dbReference type="EMBL" id="APO68571.1"/>
    </source>
</evidence>
<dbReference type="Proteomes" id="UP000184749">
    <property type="component" value="Chromosome"/>
</dbReference>
<accession>A0A1L5NKZ6</accession>
<dbReference type="STRING" id="56730.IE4872_CH02969"/>
<dbReference type="AlphaFoldDB" id="A0A1L5NKZ6"/>
<evidence type="ECO:0000313" key="3">
    <source>
        <dbReference type="Proteomes" id="UP000184749"/>
    </source>
</evidence>
<gene>
    <name evidence="2" type="ORF">IE4872_CH02969</name>
</gene>
<name>A0A1L5NKZ6_9HYPH</name>
<sequence length="73" mass="8389">MTQTIPCGYFTRSIPWLIRRSLFTHRICSERTVGIGFQHVRDDRRYQRGGNAIRPQLQFNNGGPGSVVHSRTS</sequence>
<reference evidence="2 3" key="1">
    <citation type="submission" date="2016-09" db="EMBL/GenBank/DDBJ databases">
        <title>The complete genome sequences of Rhizobium gallicum, symbiovars gallicum and phaseoli, symbionts associated to common bean (Phaseolus vulgaris).</title>
        <authorList>
            <person name="Bustos P."/>
            <person name="Santamaria R.I."/>
            <person name="Perez-Carrascal O.M."/>
            <person name="Juarez S."/>
            <person name="Lozano L."/>
            <person name="Martinez-Flores I."/>
            <person name="Martinez-Romero E."/>
            <person name="Cevallos M."/>
            <person name="Romero D."/>
            <person name="Davila G."/>
            <person name="Gonzalez V."/>
        </authorList>
    </citation>
    <scope>NUCLEOTIDE SEQUENCE [LARGE SCALE GENOMIC DNA]</scope>
    <source>
        <strain evidence="2 3">IE4872</strain>
    </source>
</reference>
<evidence type="ECO:0000256" key="1">
    <source>
        <dbReference type="SAM" id="MobiDB-lite"/>
    </source>
</evidence>
<dbReference type="EMBL" id="CP017101">
    <property type="protein sequence ID" value="APO68571.1"/>
    <property type="molecule type" value="Genomic_DNA"/>
</dbReference>